<dbReference type="CDD" id="cd17536">
    <property type="entry name" value="REC_YesN-like"/>
    <property type="match status" value="1"/>
</dbReference>
<dbReference type="PANTHER" id="PTHR42713">
    <property type="entry name" value="HISTIDINE KINASE-RELATED"/>
    <property type="match status" value="1"/>
</dbReference>
<evidence type="ECO:0000259" key="9">
    <source>
        <dbReference type="PROSITE" id="PS01124"/>
    </source>
</evidence>
<dbReference type="InterPro" id="IPR018060">
    <property type="entry name" value="HTH_AraC"/>
</dbReference>
<reference evidence="11 12" key="1">
    <citation type="submission" date="2016-10" db="EMBL/GenBank/DDBJ databases">
        <title>Paenibacillus species isolates.</title>
        <authorList>
            <person name="Beno S.M."/>
        </authorList>
    </citation>
    <scope>NUCLEOTIDE SEQUENCE [LARGE SCALE GENOMIC DNA]</scope>
    <source>
        <strain evidence="11 12">FSL H7-0604</strain>
    </source>
</reference>
<dbReference type="PROSITE" id="PS00041">
    <property type="entry name" value="HTH_ARAC_FAMILY_1"/>
    <property type="match status" value="1"/>
</dbReference>
<dbReference type="GO" id="GO:0005737">
    <property type="term" value="C:cytoplasm"/>
    <property type="evidence" value="ECO:0007669"/>
    <property type="project" value="UniProtKB-SubCell"/>
</dbReference>
<dbReference type="PANTHER" id="PTHR42713:SF3">
    <property type="entry name" value="TRANSCRIPTIONAL REGULATORY PROTEIN HPTR"/>
    <property type="match status" value="1"/>
</dbReference>
<proteinExistence type="predicted"/>
<evidence type="ECO:0000256" key="7">
    <source>
        <dbReference type="ARBA" id="ARBA00023163"/>
    </source>
</evidence>
<dbReference type="SMART" id="SM00448">
    <property type="entry name" value="REC"/>
    <property type="match status" value="1"/>
</dbReference>
<dbReference type="InterPro" id="IPR009057">
    <property type="entry name" value="Homeodomain-like_sf"/>
</dbReference>
<dbReference type="InterPro" id="IPR020449">
    <property type="entry name" value="Tscrpt_reg_AraC-type_HTH"/>
</dbReference>
<comment type="caution">
    <text evidence="11">The sequence shown here is derived from an EMBL/GenBank/DDBJ whole genome shotgun (WGS) entry which is preliminary data.</text>
</comment>
<dbReference type="RefSeq" id="WP_036680243.1">
    <property type="nucleotide sequence ID" value="NZ_MKQP01000029.1"/>
</dbReference>
<dbReference type="Gene3D" id="1.10.10.60">
    <property type="entry name" value="Homeodomain-like"/>
    <property type="match status" value="2"/>
</dbReference>
<dbReference type="PRINTS" id="PR00032">
    <property type="entry name" value="HTHARAC"/>
</dbReference>
<evidence type="ECO:0000313" key="12">
    <source>
        <dbReference type="Proteomes" id="UP000187465"/>
    </source>
</evidence>
<dbReference type="AlphaFoldDB" id="A0A1R0X5N4"/>
<keyword evidence="2" id="KW-0963">Cytoplasm</keyword>
<feature type="domain" description="HTH araC/xylS-type" evidence="9">
    <location>
        <begin position="418"/>
        <end position="515"/>
    </location>
</feature>
<feature type="modified residue" description="4-aspartylphosphate" evidence="8">
    <location>
        <position position="55"/>
    </location>
</feature>
<keyword evidence="6" id="KW-0238">DNA-binding</keyword>
<name>A0A1R0X5N4_9BACL</name>
<feature type="domain" description="Response regulatory" evidence="10">
    <location>
        <begin position="3"/>
        <end position="120"/>
    </location>
</feature>
<keyword evidence="4" id="KW-0902">Two-component regulatory system</keyword>
<evidence type="ECO:0000256" key="4">
    <source>
        <dbReference type="ARBA" id="ARBA00023012"/>
    </source>
</evidence>
<dbReference type="InterPro" id="IPR001789">
    <property type="entry name" value="Sig_transdc_resp-reg_receiver"/>
</dbReference>
<protein>
    <recommendedName>
        <fullName evidence="13">DNA-binding response regulator</fullName>
    </recommendedName>
</protein>
<dbReference type="Gene3D" id="3.40.50.2300">
    <property type="match status" value="1"/>
</dbReference>
<gene>
    <name evidence="11" type="ORF">BJP51_22280</name>
</gene>
<keyword evidence="7" id="KW-0804">Transcription</keyword>
<evidence type="ECO:0000256" key="1">
    <source>
        <dbReference type="ARBA" id="ARBA00004496"/>
    </source>
</evidence>
<dbReference type="EMBL" id="MKQP01000029">
    <property type="protein sequence ID" value="OMD29640.1"/>
    <property type="molecule type" value="Genomic_DNA"/>
</dbReference>
<dbReference type="SMART" id="SM00342">
    <property type="entry name" value="HTH_ARAC"/>
    <property type="match status" value="1"/>
</dbReference>
<keyword evidence="3 8" id="KW-0597">Phosphoprotein</keyword>
<dbReference type="SUPFAM" id="SSF52172">
    <property type="entry name" value="CheY-like"/>
    <property type="match status" value="1"/>
</dbReference>
<evidence type="ECO:0000256" key="5">
    <source>
        <dbReference type="ARBA" id="ARBA00023015"/>
    </source>
</evidence>
<evidence type="ECO:0000256" key="3">
    <source>
        <dbReference type="ARBA" id="ARBA00022553"/>
    </source>
</evidence>
<dbReference type="InterPro" id="IPR041522">
    <property type="entry name" value="CdaR_GGDEF"/>
</dbReference>
<dbReference type="InterPro" id="IPR018062">
    <property type="entry name" value="HTH_AraC-typ_CS"/>
</dbReference>
<dbReference type="GO" id="GO:0000160">
    <property type="term" value="P:phosphorelay signal transduction system"/>
    <property type="evidence" value="ECO:0007669"/>
    <property type="project" value="UniProtKB-KW"/>
</dbReference>
<keyword evidence="5" id="KW-0805">Transcription regulation</keyword>
<evidence type="ECO:0000256" key="2">
    <source>
        <dbReference type="ARBA" id="ARBA00022490"/>
    </source>
</evidence>
<dbReference type="SUPFAM" id="SSF46689">
    <property type="entry name" value="Homeodomain-like"/>
    <property type="match status" value="1"/>
</dbReference>
<evidence type="ECO:0000259" key="10">
    <source>
        <dbReference type="PROSITE" id="PS50110"/>
    </source>
</evidence>
<sequence>MIKVLIVDDEPKLREGLRALIPWEELGYTVVATAANGLQAQEKYHIFYPELIVVDIRMPGMDGLELIGELREEGSTSHVLILSGHADFEYAKRAISYRIDGYLLKPVDEEELINYLEELRVTIAQEDRFSRWNEEEPARNRESLLRALLQPSTAEEGENDPAKHAAALGLKPDRVEVILLELLAPAGGSEEGERAVKAAVEQYFGSSEERMFFTMPPYIGFLLQEPLPGEQEQERLMEELSSLICREGYDFSAATGGPVAGPEEAAQSFQVARELLRRAFFYRKGILISADLSGMLFPGVAEAYAEEGQDAESRLMLAVETGSRAAIEPLVDTICAELLAAGSEEQQIKDTFVRILSTVLARLEPVYPEIRSNAAKHSPPIGELYHSHYLVDLQEQAVNFMAEIADQMSIGSKGNEIKKITELINRRYNENLKLETLSELFNYNSAYLGKMFKNTTGEYFNTYVDKVRIEKAKQFLAQGMKVYEVAEKVGYMNPDYFNAKFRKYVGLSPSSFRKNI</sequence>
<dbReference type="PROSITE" id="PS01124">
    <property type="entry name" value="HTH_ARAC_FAMILY_2"/>
    <property type="match status" value="1"/>
</dbReference>
<comment type="subcellular location">
    <subcellularLocation>
        <location evidence="1">Cytoplasm</location>
    </subcellularLocation>
</comment>
<dbReference type="Proteomes" id="UP000187465">
    <property type="component" value="Unassembled WGS sequence"/>
</dbReference>
<dbReference type="Pfam" id="PF12833">
    <property type="entry name" value="HTH_18"/>
    <property type="match status" value="1"/>
</dbReference>
<dbReference type="GO" id="GO:0003700">
    <property type="term" value="F:DNA-binding transcription factor activity"/>
    <property type="evidence" value="ECO:0007669"/>
    <property type="project" value="InterPro"/>
</dbReference>
<evidence type="ECO:0000313" key="11">
    <source>
        <dbReference type="EMBL" id="OMD29640.1"/>
    </source>
</evidence>
<accession>A0A1R0X5N4</accession>
<evidence type="ECO:0000256" key="6">
    <source>
        <dbReference type="ARBA" id="ARBA00023125"/>
    </source>
</evidence>
<evidence type="ECO:0000256" key="8">
    <source>
        <dbReference type="PROSITE-ProRule" id="PRU00169"/>
    </source>
</evidence>
<dbReference type="PROSITE" id="PS50110">
    <property type="entry name" value="RESPONSE_REGULATORY"/>
    <property type="match status" value="1"/>
</dbReference>
<dbReference type="InterPro" id="IPR051552">
    <property type="entry name" value="HptR"/>
</dbReference>
<dbReference type="InterPro" id="IPR011006">
    <property type="entry name" value="CheY-like_superfamily"/>
</dbReference>
<dbReference type="GO" id="GO:0043565">
    <property type="term" value="F:sequence-specific DNA binding"/>
    <property type="evidence" value="ECO:0007669"/>
    <property type="project" value="InterPro"/>
</dbReference>
<dbReference type="Pfam" id="PF00072">
    <property type="entry name" value="Response_reg"/>
    <property type="match status" value="1"/>
</dbReference>
<organism evidence="11 12">
    <name type="scientific">Paenibacillus odorifer</name>
    <dbReference type="NCBI Taxonomy" id="189426"/>
    <lineage>
        <taxon>Bacteria</taxon>
        <taxon>Bacillati</taxon>
        <taxon>Bacillota</taxon>
        <taxon>Bacilli</taxon>
        <taxon>Bacillales</taxon>
        <taxon>Paenibacillaceae</taxon>
        <taxon>Paenibacillus</taxon>
    </lineage>
</organism>
<evidence type="ECO:0008006" key="13">
    <source>
        <dbReference type="Google" id="ProtNLM"/>
    </source>
</evidence>
<dbReference type="Pfam" id="PF17853">
    <property type="entry name" value="GGDEF_2"/>
    <property type="match status" value="1"/>
</dbReference>